<evidence type="ECO:0000313" key="1">
    <source>
        <dbReference type="EMBL" id="KAG2973264.1"/>
    </source>
</evidence>
<accession>A0A8T1FJW3</accession>
<name>A0A8T1FJW3_9STRA</name>
<dbReference type="AlphaFoldDB" id="A0A8T1FJW3"/>
<protein>
    <submittedName>
        <fullName evidence="1">Uncharacterized protein</fullName>
    </submittedName>
</protein>
<organism evidence="1 2">
    <name type="scientific">Phytophthora cactorum</name>
    <dbReference type="NCBI Taxonomy" id="29920"/>
    <lineage>
        <taxon>Eukaryota</taxon>
        <taxon>Sar</taxon>
        <taxon>Stramenopiles</taxon>
        <taxon>Oomycota</taxon>
        <taxon>Peronosporomycetes</taxon>
        <taxon>Peronosporales</taxon>
        <taxon>Peronosporaceae</taxon>
        <taxon>Phytophthora</taxon>
    </lineage>
</organism>
<evidence type="ECO:0000313" key="2">
    <source>
        <dbReference type="Proteomes" id="UP000697107"/>
    </source>
</evidence>
<sequence>MPARIQAELHFASSRGPRIHLEENTAKDDRKAGLHQLYQSRLRSQPTPTVQLSLSLDLCLAVVRGKGWRHRSDPSQGLAR</sequence>
<dbReference type="Proteomes" id="UP000697107">
    <property type="component" value="Unassembled WGS sequence"/>
</dbReference>
<proteinExistence type="predicted"/>
<dbReference type="EMBL" id="RCML01000583">
    <property type="protein sequence ID" value="KAG2973264.1"/>
    <property type="molecule type" value="Genomic_DNA"/>
</dbReference>
<reference evidence="1" key="1">
    <citation type="submission" date="2018-10" db="EMBL/GenBank/DDBJ databases">
        <title>Effector identification in a new, highly contiguous assembly of the strawberry crown rot pathogen Phytophthora cactorum.</title>
        <authorList>
            <person name="Armitage A.D."/>
            <person name="Nellist C.F."/>
            <person name="Bates H."/>
            <person name="Vickerstaff R.J."/>
            <person name="Harrison R.J."/>
        </authorList>
    </citation>
    <scope>NUCLEOTIDE SEQUENCE</scope>
    <source>
        <strain evidence="1">P415</strain>
    </source>
</reference>
<gene>
    <name evidence="1" type="ORF">PC118_g15232</name>
</gene>
<comment type="caution">
    <text evidence="1">The sequence shown here is derived from an EMBL/GenBank/DDBJ whole genome shotgun (WGS) entry which is preliminary data.</text>
</comment>